<dbReference type="InterPro" id="IPR036770">
    <property type="entry name" value="Ankyrin_rpt-contain_sf"/>
</dbReference>
<dbReference type="SUPFAM" id="SSF48403">
    <property type="entry name" value="Ankyrin repeat"/>
    <property type="match status" value="1"/>
</dbReference>
<dbReference type="Gene3D" id="1.25.40.20">
    <property type="entry name" value="Ankyrin repeat-containing domain"/>
    <property type="match status" value="2"/>
</dbReference>
<protein>
    <submittedName>
        <fullName evidence="1">Uncharacterized protein</fullName>
    </submittedName>
</protein>
<evidence type="ECO:0000313" key="2">
    <source>
        <dbReference type="Proteomes" id="UP000481153"/>
    </source>
</evidence>
<dbReference type="AlphaFoldDB" id="A0A6G0WJ12"/>
<keyword evidence="2" id="KW-1185">Reference proteome</keyword>
<dbReference type="InterPro" id="IPR002110">
    <property type="entry name" value="Ankyrin_rpt"/>
</dbReference>
<evidence type="ECO:0000313" key="1">
    <source>
        <dbReference type="EMBL" id="KAF0727189.1"/>
    </source>
</evidence>
<proteinExistence type="predicted"/>
<reference evidence="1 2" key="1">
    <citation type="submission" date="2019-07" db="EMBL/GenBank/DDBJ databases">
        <title>Genomics analysis of Aphanomyces spp. identifies a new class of oomycete effector associated with host adaptation.</title>
        <authorList>
            <person name="Gaulin E."/>
        </authorList>
    </citation>
    <scope>NUCLEOTIDE SEQUENCE [LARGE SCALE GENOMIC DNA]</scope>
    <source>
        <strain evidence="1 2">ATCC 201684</strain>
    </source>
</reference>
<dbReference type="Pfam" id="PF12796">
    <property type="entry name" value="Ank_2"/>
    <property type="match status" value="2"/>
</dbReference>
<comment type="caution">
    <text evidence="1">The sequence shown here is derived from an EMBL/GenBank/DDBJ whole genome shotgun (WGS) entry which is preliminary data.</text>
</comment>
<name>A0A6G0WJ12_9STRA</name>
<dbReference type="PANTHER" id="PTHR46586">
    <property type="entry name" value="ANKYRIN REPEAT-CONTAINING PROTEIN"/>
    <property type="match status" value="1"/>
</dbReference>
<dbReference type="VEuPathDB" id="FungiDB:AeMF1_000104"/>
<sequence>MDSLLQPWYAAHSTARLPLLFAAIRYMVNICVLHAVYFGHVDVLDQVHKFTKLHWFGYPLMDMAATAGHVECLQFLHGKVRRRCSRRAMFHAVRQGNLPLVHYLLETQEELQHAALDLAAQCGNLALVRMLHKMRVTATTQAVDFAAANGHVDVVEFLLEHRPEGGTDAALIQAARNGHLKVVKFLLDRHGTAFARAIHDAMDTAAGACHEPIVRFLRGVVAPSMIAPPAS</sequence>
<accession>A0A6G0WJ12</accession>
<gene>
    <name evidence="1" type="ORF">Ae201684_014719</name>
</gene>
<dbReference type="InterPro" id="IPR052050">
    <property type="entry name" value="SecEffector_AnkRepeat"/>
</dbReference>
<dbReference type="Proteomes" id="UP000481153">
    <property type="component" value="Unassembled WGS sequence"/>
</dbReference>
<organism evidence="1 2">
    <name type="scientific">Aphanomyces euteiches</name>
    <dbReference type="NCBI Taxonomy" id="100861"/>
    <lineage>
        <taxon>Eukaryota</taxon>
        <taxon>Sar</taxon>
        <taxon>Stramenopiles</taxon>
        <taxon>Oomycota</taxon>
        <taxon>Saprolegniomycetes</taxon>
        <taxon>Saprolegniales</taxon>
        <taxon>Verrucalvaceae</taxon>
        <taxon>Aphanomyces</taxon>
    </lineage>
</organism>
<dbReference type="EMBL" id="VJMJ01000200">
    <property type="protein sequence ID" value="KAF0727189.1"/>
    <property type="molecule type" value="Genomic_DNA"/>
</dbReference>
<dbReference type="PANTHER" id="PTHR46586:SF3">
    <property type="entry name" value="ANKYRIN REPEAT-CONTAINING PROTEIN"/>
    <property type="match status" value="1"/>
</dbReference>